<accession>A0ABT9U4R0</accession>
<dbReference type="RefSeq" id="WP_307206019.1">
    <property type="nucleotide sequence ID" value="NZ_JAUSST010000006.1"/>
</dbReference>
<protein>
    <recommendedName>
        <fullName evidence="3">Leucine-rich repeat domain-containing protein</fullName>
    </recommendedName>
</protein>
<dbReference type="EMBL" id="JAUSSU010000008">
    <property type="protein sequence ID" value="MDQ0114630.1"/>
    <property type="molecule type" value="Genomic_DNA"/>
</dbReference>
<dbReference type="InterPro" id="IPR032675">
    <property type="entry name" value="LRR_dom_sf"/>
</dbReference>
<dbReference type="Gene3D" id="3.80.10.10">
    <property type="entry name" value="Ribonuclease Inhibitor"/>
    <property type="match status" value="1"/>
</dbReference>
<evidence type="ECO:0000313" key="1">
    <source>
        <dbReference type="EMBL" id="MDQ0114630.1"/>
    </source>
</evidence>
<proteinExistence type="predicted"/>
<evidence type="ECO:0008006" key="3">
    <source>
        <dbReference type="Google" id="ProtNLM"/>
    </source>
</evidence>
<name>A0ABT9U4R0_PAEHA</name>
<organism evidence="1 2">
    <name type="scientific">Paenibacillus harenae</name>
    <dbReference type="NCBI Taxonomy" id="306543"/>
    <lineage>
        <taxon>Bacteria</taxon>
        <taxon>Bacillati</taxon>
        <taxon>Bacillota</taxon>
        <taxon>Bacilli</taxon>
        <taxon>Bacillales</taxon>
        <taxon>Paenibacillaceae</taxon>
        <taxon>Paenibacillus</taxon>
    </lineage>
</organism>
<dbReference type="Proteomes" id="UP001229346">
    <property type="component" value="Unassembled WGS sequence"/>
</dbReference>
<keyword evidence="2" id="KW-1185">Reference proteome</keyword>
<gene>
    <name evidence="1" type="ORF">J2T15_004086</name>
</gene>
<evidence type="ECO:0000313" key="2">
    <source>
        <dbReference type="Proteomes" id="UP001229346"/>
    </source>
</evidence>
<sequence>MTLELTVDESTFTQLVNIEPQYDSLKISNQSDIKVDADALIEHLRLMEGIERVETLTINYNSSLVDLGVLRAFKNVKKLFVYGQHIKSFEGIEWFSKGVYIQIQTHRNRRRDISQLSQTKVKHIDLYVERTEDISAVAGCKYLKTIDIYRSMVEPNLAEWKEIQFERISFKSCKFKELGNIAVVPGLSYINVLGGRSLERFTGDNSNIKRLVVDSCKKLDLSTLKTFEGIEVLIVNSCTKEMNLSEIRGLKYVKHIDFILCNVEVDLINLKEYFPNIESLHISGMKKEYGLQLKQLNPDVQITSRSFEL</sequence>
<comment type="caution">
    <text evidence="1">The sequence shown here is derived from an EMBL/GenBank/DDBJ whole genome shotgun (WGS) entry which is preliminary data.</text>
</comment>
<reference evidence="1 2" key="1">
    <citation type="submission" date="2023-07" db="EMBL/GenBank/DDBJ databases">
        <title>Sorghum-associated microbial communities from plants grown in Nebraska, USA.</title>
        <authorList>
            <person name="Schachtman D."/>
        </authorList>
    </citation>
    <scope>NUCLEOTIDE SEQUENCE [LARGE SCALE GENOMIC DNA]</scope>
    <source>
        <strain evidence="1 2">CC482</strain>
    </source>
</reference>
<dbReference type="SUPFAM" id="SSF52058">
    <property type="entry name" value="L domain-like"/>
    <property type="match status" value="1"/>
</dbReference>